<dbReference type="Proteomes" id="UP000016762">
    <property type="component" value="Unassembled WGS sequence"/>
</dbReference>
<evidence type="ECO:0000259" key="7">
    <source>
        <dbReference type="Pfam" id="PF00884"/>
    </source>
</evidence>
<keyword evidence="6" id="KW-0732">Signal</keyword>
<keyword evidence="4" id="KW-0106">Calcium</keyword>
<dbReference type="AlphaFoldDB" id="U2WRG9"/>
<evidence type="ECO:0000256" key="4">
    <source>
        <dbReference type="ARBA" id="ARBA00022837"/>
    </source>
</evidence>
<dbReference type="InterPro" id="IPR000917">
    <property type="entry name" value="Sulfatase_N"/>
</dbReference>
<keyword evidence="3" id="KW-0378">Hydrolase</keyword>
<keyword evidence="5" id="KW-0812">Transmembrane</keyword>
<keyword evidence="9" id="KW-1185">Reference proteome</keyword>
<proteinExistence type="inferred from homology"/>
<dbReference type="Gene3D" id="3.40.720.10">
    <property type="entry name" value="Alkaline Phosphatase, subunit A"/>
    <property type="match status" value="1"/>
</dbReference>
<evidence type="ECO:0000256" key="5">
    <source>
        <dbReference type="SAM" id="Phobius"/>
    </source>
</evidence>
<comment type="caution">
    <text evidence="8">The sequence shown here is derived from an EMBL/GenBank/DDBJ whole genome shotgun (WGS) entry which is preliminary data.</text>
</comment>
<comment type="similarity">
    <text evidence="1">Belongs to the sulfatase family.</text>
</comment>
<dbReference type="PATRIC" id="fig|1397666.3.peg.1051"/>
<keyword evidence="2" id="KW-0479">Metal-binding</keyword>
<name>U2WRG9_9PROT</name>
<evidence type="ECO:0000256" key="3">
    <source>
        <dbReference type="ARBA" id="ARBA00022801"/>
    </source>
</evidence>
<keyword evidence="5" id="KW-1133">Transmembrane helix</keyword>
<dbReference type="GO" id="GO:0046872">
    <property type="term" value="F:metal ion binding"/>
    <property type="evidence" value="ECO:0007669"/>
    <property type="project" value="UniProtKB-KW"/>
</dbReference>
<dbReference type="PROSITE" id="PS00149">
    <property type="entry name" value="SULFATASE_2"/>
    <property type="match status" value="1"/>
</dbReference>
<dbReference type="OrthoDB" id="9803751at2"/>
<dbReference type="PANTHER" id="PTHR42693">
    <property type="entry name" value="ARYLSULFATASE FAMILY MEMBER"/>
    <property type="match status" value="1"/>
</dbReference>
<evidence type="ECO:0000256" key="1">
    <source>
        <dbReference type="ARBA" id="ARBA00008779"/>
    </source>
</evidence>
<dbReference type="EMBL" id="AWXE01000004">
    <property type="protein sequence ID" value="ERL46170.1"/>
    <property type="molecule type" value="Genomic_DNA"/>
</dbReference>
<dbReference type="Gene3D" id="3.30.1120.10">
    <property type="match status" value="1"/>
</dbReference>
<dbReference type="CDD" id="cd16025">
    <property type="entry name" value="PAS_like"/>
    <property type="match status" value="1"/>
</dbReference>
<dbReference type="GO" id="GO:0004065">
    <property type="term" value="F:arylsulfatase activity"/>
    <property type="evidence" value="ECO:0007669"/>
    <property type="project" value="TreeGrafter"/>
</dbReference>
<dbReference type="SUPFAM" id="SSF53649">
    <property type="entry name" value="Alkaline phosphatase-like"/>
    <property type="match status" value="1"/>
</dbReference>
<reference evidence="8 9" key="1">
    <citation type="journal article" date="2014" name="FEMS Microbiol. Ecol.">
        <title>Genomic differentiation among two strains of the PS1 clade isolated from geographically separated marine habitats.</title>
        <authorList>
            <person name="Jimenez-Infante F."/>
            <person name="Ngugi D.K."/>
            <person name="Alam I."/>
            <person name="Rashid M."/>
            <person name="Baalawi W."/>
            <person name="Kamau A.A."/>
            <person name="Bajic V.B."/>
            <person name="Stingl U."/>
        </authorList>
    </citation>
    <scope>NUCLEOTIDE SEQUENCE [LARGE SCALE GENOMIC DNA]</scope>
    <source>
        <strain evidence="8 9">RS24</strain>
    </source>
</reference>
<sequence>MRRLLAATALLAGLLGQAASADDTSVDSKRPNVLLILADDLGYTDLGHYGSEINTPNLDALAREGISFSNFHTAANCAPARAMLMTGVNNHLAGVATIPEMVPPELGDYPAYQGVLSQNTVTIATLLQDAGYHTYLSGKWHLGSTPELIPFNRGFERTFMLADSGADNWEQRPYLPLYKTANWYMDGLPTSLPEDFYSSRNLVDTLISFINSNRGDGQPFFAYLPLQAVHMPVQAPQEYIDRYMDAYTDGWNVLRENRRQAAIEAGLVPADVPMARMHTTEDWDTLTNDAKRYEAKRMAVYGGMVEAMDHNIGRLLQWLKDNGEFENTIIIFTSDNGAEASDMTIPGAALGMRITGHNIEYATLGLKRSLNTIGPSFASAAASPLSWYKFQVGEGGMRVPLIISGPGLEAQKGFNNAFTWIADLAPTILQMTGTDMPGERYGGKPVHGMEGKDLTGLLTGHADQVYGPNDFVAYELAGNKVVFHGDYKIVLHARPQGDGQWRLYDIVRDPGETADLATKHPALFQRMLGEWEMFEQRAGVQTLPPGYESRRQVTINALRKMYLNPILIFLLTLLILTPFAVAWKMRGKNNRA</sequence>
<organism evidence="8 9">
    <name type="scientific">Candidatus Micropelagius thuwalensis</name>
    <dbReference type="NCBI Taxonomy" id="1397666"/>
    <lineage>
        <taxon>Bacteria</taxon>
        <taxon>Pseudomonadati</taxon>
        <taxon>Pseudomonadota</taxon>
        <taxon>Alphaproteobacteria</taxon>
        <taxon>PS1 clade</taxon>
        <taxon>Candidatus Micropelagius</taxon>
    </lineage>
</organism>
<dbReference type="RefSeq" id="WP_021777149.1">
    <property type="nucleotide sequence ID" value="NZ_AWXE01000004.1"/>
</dbReference>
<protein>
    <submittedName>
        <fullName evidence="8">TPR domain lipoprotein</fullName>
    </submittedName>
</protein>
<evidence type="ECO:0000313" key="9">
    <source>
        <dbReference type="Proteomes" id="UP000016762"/>
    </source>
</evidence>
<feature type="chain" id="PRO_5004635685" evidence="6">
    <location>
        <begin position="22"/>
        <end position="592"/>
    </location>
</feature>
<feature type="signal peptide" evidence="6">
    <location>
        <begin position="1"/>
        <end position="21"/>
    </location>
</feature>
<keyword evidence="8" id="KW-0449">Lipoprotein</keyword>
<evidence type="ECO:0000313" key="8">
    <source>
        <dbReference type="EMBL" id="ERL46170.1"/>
    </source>
</evidence>
<evidence type="ECO:0000256" key="6">
    <source>
        <dbReference type="SAM" id="SignalP"/>
    </source>
</evidence>
<accession>U2WRG9</accession>
<feature type="transmembrane region" description="Helical" evidence="5">
    <location>
        <begin position="561"/>
        <end position="583"/>
    </location>
</feature>
<dbReference type="InterPro" id="IPR050738">
    <property type="entry name" value="Sulfatase"/>
</dbReference>
<dbReference type="PANTHER" id="PTHR42693:SF33">
    <property type="entry name" value="ARYLSULFATASE"/>
    <property type="match status" value="1"/>
</dbReference>
<feature type="domain" description="Sulfatase N-terminal" evidence="7">
    <location>
        <begin position="31"/>
        <end position="433"/>
    </location>
</feature>
<dbReference type="InterPro" id="IPR024607">
    <property type="entry name" value="Sulfatase_CS"/>
</dbReference>
<gene>
    <name evidence="8" type="ORF">RS24_01163</name>
</gene>
<dbReference type="Pfam" id="PF00884">
    <property type="entry name" value="Sulfatase"/>
    <property type="match status" value="1"/>
</dbReference>
<keyword evidence="5" id="KW-0472">Membrane</keyword>
<dbReference type="InterPro" id="IPR017850">
    <property type="entry name" value="Alkaline_phosphatase_core_sf"/>
</dbReference>
<dbReference type="eggNOG" id="COG3119">
    <property type="taxonomic scope" value="Bacteria"/>
</dbReference>
<dbReference type="STRING" id="1397666.RS24_01163"/>
<evidence type="ECO:0000256" key="2">
    <source>
        <dbReference type="ARBA" id="ARBA00022723"/>
    </source>
</evidence>